<dbReference type="AlphaFoldDB" id="A0AAJ0BRI6"/>
<dbReference type="Pfam" id="PF16177">
    <property type="entry name" value="ACAS_N"/>
    <property type="match status" value="1"/>
</dbReference>
<evidence type="ECO:0000256" key="1">
    <source>
        <dbReference type="ARBA" id="ARBA00006432"/>
    </source>
</evidence>
<dbReference type="PANTHER" id="PTHR42921:SF4">
    <property type="entry name" value="ACETOACETYL-COA SYNTHASE (AFU_ORTHOLOGUE AFUA_8G04770)"/>
    <property type="match status" value="1"/>
</dbReference>
<dbReference type="PANTHER" id="PTHR42921">
    <property type="entry name" value="ACETOACETYL-COA SYNTHETASE"/>
    <property type="match status" value="1"/>
</dbReference>
<name>A0AAJ0BRI6_9PEZI</name>
<reference evidence="4" key="1">
    <citation type="submission" date="2023-06" db="EMBL/GenBank/DDBJ databases">
        <title>Genome-scale phylogeny and comparative genomics of the fungal order Sordariales.</title>
        <authorList>
            <consortium name="Lawrence Berkeley National Laboratory"/>
            <person name="Hensen N."/>
            <person name="Bonometti L."/>
            <person name="Westerberg I."/>
            <person name="Brannstrom I.O."/>
            <person name="Guillou S."/>
            <person name="Cros-Aarteil S."/>
            <person name="Calhoun S."/>
            <person name="Haridas S."/>
            <person name="Kuo A."/>
            <person name="Mondo S."/>
            <person name="Pangilinan J."/>
            <person name="Riley R."/>
            <person name="Labutti K."/>
            <person name="Andreopoulos B."/>
            <person name="Lipzen A."/>
            <person name="Chen C."/>
            <person name="Yanf M."/>
            <person name="Daum C."/>
            <person name="Ng V."/>
            <person name="Clum A."/>
            <person name="Steindorff A."/>
            <person name="Ohm R."/>
            <person name="Martin F."/>
            <person name="Silar P."/>
            <person name="Natvig D."/>
            <person name="Lalanne C."/>
            <person name="Gautier V."/>
            <person name="Ament-Velasquez S.L."/>
            <person name="Kruys A."/>
            <person name="Hutchinson M.I."/>
            <person name="Powell A.J."/>
            <person name="Barry K."/>
            <person name="Miller A.N."/>
            <person name="Grigoriev I.V."/>
            <person name="Debuchy R."/>
            <person name="Gladieux P."/>
            <person name="Thoren M.H."/>
            <person name="Johannesson H."/>
        </authorList>
    </citation>
    <scope>NUCLEOTIDE SEQUENCE</scope>
    <source>
        <strain evidence="4">PSN4</strain>
    </source>
</reference>
<proteinExistence type="inferred from homology"/>
<accession>A0AAJ0BRI6</accession>
<comment type="caution">
    <text evidence="4">The sequence shown here is derived from an EMBL/GenBank/DDBJ whole genome shotgun (WGS) entry which is preliminary data.</text>
</comment>
<evidence type="ECO:0000259" key="2">
    <source>
        <dbReference type="Pfam" id="PF00501"/>
    </source>
</evidence>
<protein>
    <recommendedName>
        <fullName evidence="6">Acetoacetyl-CoA synthetase</fullName>
    </recommendedName>
</protein>
<dbReference type="GO" id="GO:0006629">
    <property type="term" value="P:lipid metabolic process"/>
    <property type="evidence" value="ECO:0007669"/>
    <property type="project" value="InterPro"/>
</dbReference>
<dbReference type="InterPro" id="IPR005914">
    <property type="entry name" value="Acac_CoA_synth"/>
</dbReference>
<evidence type="ECO:0000313" key="5">
    <source>
        <dbReference type="Proteomes" id="UP001239445"/>
    </source>
</evidence>
<dbReference type="Pfam" id="PF00501">
    <property type="entry name" value="AMP-binding"/>
    <property type="match status" value="1"/>
</dbReference>
<dbReference type="EMBL" id="MU839827">
    <property type="protein sequence ID" value="KAK1760701.1"/>
    <property type="molecule type" value="Genomic_DNA"/>
</dbReference>
<dbReference type="Proteomes" id="UP001239445">
    <property type="component" value="Unassembled WGS sequence"/>
</dbReference>
<dbReference type="InterPro" id="IPR042099">
    <property type="entry name" value="ANL_N_sf"/>
</dbReference>
<dbReference type="NCBIfam" id="TIGR01217">
    <property type="entry name" value="ac_ac_CoA_syn"/>
    <property type="match status" value="1"/>
</dbReference>
<feature type="domain" description="Acetyl-coenzyme A synthetase N-terminal" evidence="3">
    <location>
        <begin position="40"/>
        <end position="96"/>
    </location>
</feature>
<evidence type="ECO:0000313" key="4">
    <source>
        <dbReference type="EMBL" id="KAK1760701.1"/>
    </source>
</evidence>
<dbReference type="InterPro" id="IPR000873">
    <property type="entry name" value="AMP-dep_synth/lig_dom"/>
</dbReference>
<gene>
    <name evidence="4" type="ORF">QBC47DRAFT_367962</name>
</gene>
<sequence length="700" mass="76709">MAADSVPRKLWEHPAPETTAMWQFMQTVNKQRSLSLKTFDDLHAFSLDNRSAFWSDVFEAANFVHGGSYDRVVDEALPIDAVPQWFPGITLNFAENMLYSLGGPRGSGRRSTANKEDAKTALTEIREGGSETREVTYGELRAAAAKLAAAMKARGITKGDRVVVVAANSVETLCVWLAASWLGAIFSSSSTDMGVQGILQRAVQVNPKLLFMDDAALYNGKVVDLRAKMAEIEEGLKDCSNFLGVVSIRRFDRARDVSHVPRAETWDAFLARAGPRPATPEFVRIGFHEPFLICYSSGTTGTPKAIVHSVGGVLINYYKEGVLHEGLAPDSVTLQYTTTGWIMYLAAVGALLFGARAVLYDGSPFQPDPTILVRIAAEQRATKMGISPRWLLELAKNKISPREMADLSALRIVTCTGMALSDQLFEWFYDVGFPASVHLANISGGTDIAGCFGAMNPLTPVYVGGVQGPSLGIHVAIYDSLLPNGPGQEVPHGTPGELVAAKPFPNIPCFFWGDKEPAATPGSRYHAAYFARFDHVWAHGDFCCIHPVTRNIAFLGRADGVLNPSGVRFGSAEIYGVVERHFADRVHESLCVGQRRPQDNDESVILFLMMKPGHKFDRKLVADIKARIAADLSKRHVPRYIFETPEIPTTINLKKVELPVKQIVSGHRITPSGTLANPQSLEFYYQFAKVEELIGPKEKL</sequence>
<dbReference type="GO" id="GO:0030729">
    <property type="term" value="F:acetoacetate-CoA ligase activity"/>
    <property type="evidence" value="ECO:0007669"/>
    <property type="project" value="InterPro"/>
</dbReference>
<dbReference type="InterPro" id="IPR045851">
    <property type="entry name" value="AMP-bd_C_sf"/>
</dbReference>
<dbReference type="PROSITE" id="PS00455">
    <property type="entry name" value="AMP_BINDING"/>
    <property type="match status" value="1"/>
</dbReference>
<dbReference type="Gene3D" id="3.30.300.30">
    <property type="match status" value="1"/>
</dbReference>
<keyword evidence="5" id="KW-1185">Reference proteome</keyword>
<dbReference type="InterPro" id="IPR032387">
    <property type="entry name" value="ACAS_N"/>
</dbReference>
<feature type="domain" description="AMP-dependent synthetase/ligase" evidence="2">
    <location>
        <begin position="112"/>
        <end position="503"/>
    </location>
</feature>
<organism evidence="4 5">
    <name type="scientific">Echria macrotheca</name>
    <dbReference type="NCBI Taxonomy" id="438768"/>
    <lineage>
        <taxon>Eukaryota</taxon>
        <taxon>Fungi</taxon>
        <taxon>Dikarya</taxon>
        <taxon>Ascomycota</taxon>
        <taxon>Pezizomycotina</taxon>
        <taxon>Sordariomycetes</taxon>
        <taxon>Sordariomycetidae</taxon>
        <taxon>Sordariales</taxon>
        <taxon>Schizotheciaceae</taxon>
        <taxon>Echria</taxon>
    </lineage>
</organism>
<evidence type="ECO:0008006" key="6">
    <source>
        <dbReference type="Google" id="ProtNLM"/>
    </source>
</evidence>
<evidence type="ECO:0000259" key="3">
    <source>
        <dbReference type="Pfam" id="PF16177"/>
    </source>
</evidence>
<dbReference type="SUPFAM" id="SSF56801">
    <property type="entry name" value="Acetyl-CoA synthetase-like"/>
    <property type="match status" value="1"/>
</dbReference>
<dbReference type="InterPro" id="IPR020845">
    <property type="entry name" value="AMP-binding_CS"/>
</dbReference>
<dbReference type="Gene3D" id="3.40.50.12780">
    <property type="entry name" value="N-terminal domain of ligase-like"/>
    <property type="match status" value="1"/>
</dbReference>
<comment type="similarity">
    <text evidence="1">Belongs to the ATP-dependent AMP-binding enzyme family.</text>
</comment>